<dbReference type="EMBL" id="PQXK01000141">
    <property type="protein sequence ID" value="TGO35928.1"/>
    <property type="molecule type" value="Genomic_DNA"/>
</dbReference>
<feature type="region of interest" description="Disordered" evidence="1">
    <location>
        <begin position="1"/>
        <end position="26"/>
    </location>
</feature>
<dbReference type="AlphaFoldDB" id="A0A4Z1GIE2"/>
<protein>
    <submittedName>
        <fullName evidence="2">Uncharacterized protein</fullName>
    </submittedName>
</protein>
<feature type="compositionally biased region" description="Basic and acidic residues" evidence="1">
    <location>
        <begin position="11"/>
        <end position="21"/>
    </location>
</feature>
<comment type="caution">
    <text evidence="2">The sequence shown here is derived from an EMBL/GenBank/DDBJ whole genome shotgun (WGS) entry which is preliminary data.</text>
</comment>
<evidence type="ECO:0000256" key="1">
    <source>
        <dbReference type="SAM" id="MobiDB-lite"/>
    </source>
</evidence>
<dbReference type="Proteomes" id="UP000297814">
    <property type="component" value="Unassembled WGS sequence"/>
</dbReference>
<gene>
    <name evidence="2" type="ORF">BHYA_0141g00180</name>
</gene>
<organism evidence="2 3">
    <name type="scientific">Botrytis hyacinthi</name>
    <dbReference type="NCBI Taxonomy" id="278943"/>
    <lineage>
        <taxon>Eukaryota</taxon>
        <taxon>Fungi</taxon>
        <taxon>Dikarya</taxon>
        <taxon>Ascomycota</taxon>
        <taxon>Pezizomycotina</taxon>
        <taxon>Leotiomycetes</taxon>
        <taxon>Helotiales</taxon>
        <taxon>Sclerotiniaceae</taxon>
        <taxon>Botrytis</taxon>
    </lineage>
</organism>
<proteinExistence type="predicted"/>
<accession>A0A4Z1GIE2</accession>
<feature type="compositionally biased region" description="Basic residues" evidence="1">
    <location>
        <begin position="1"/>
        <end position="10"/>
    </location>
</feature>
<sequence>MARTKNFHHRDRLERERERPLPRRAIIPQDVSDKLASPTILPSAKVIFSASSNAEMLAWEAFQEAVGVQTRAQLQVGLGGCSERERDREARDSLAMRLVFTLDTLFK</sequence>
<keyword evidence="3" id="KW-1185">Reference proteome</keyword>
<evidence type="ECO:0000313" key="2">
    <source>
        <dbReference type="EMBL" id="TGO35928.1"/>
    </source>
</evidence>
<evidence type="ECO:0000313" key="3">
    <source>
        <dbReference type="Proteomes" id="UP000297814"/>
    </source>
</evidence>
<reference evidence="2 3" key="1">
    <citation type="submission" date="2017-12" db="EMBL/GenBank/DDBJ databases">
        <title>Comparative genomics of Botrytis spp.</title>
        <authorList>
            <person name="Valero-Jimenez C.A."/>
            <person name="Tapia P."/>
            <person name="Veloso J."/>
            <person name="Silva-Moreno E."/>
            <person name="Staats M."/>
            <person name="Valdes J.H."/>
            <person name="Van Kan J.A.L."/>
        </authorList>
    </citation>
    <scope>NUCLEOTIDE SEQUENCE [LARGE SCALE GENOMIC DNA]</scope>
    <source>
        <strain evidence="2 3">Bh0001</strain>
    </source>
</reference>
<name>A0A4Z1GIE2_9HELO</name>